<dbReference type="InterPro" id="IPR029063">
    <property type="entry name" value="SAM-dependent_MTases_sf"/>
</dbReference>
<dbReference type="CDD" id="cd02440">
    <property type="entry name" value="AdoMet_MTases"/>
    <property type="match status" value="1"/>
</dbReference>
<dbReference type="InterPro" id="IPR041698">
    <property type="entry name" value="Methyltransf_25"/>
</dbReference>
<keyword evidence="3" id="KW-0808">Transferase</keyword>
<reference evidence="4" key="1">
    <citation type="journal article" date="2019" name="Int. J. Syst. Evol. Microbiol.">
        <title>The Global Catalogue of Microorganisms (GCM) 10K type strain sequencing project: providing services to taxonomists for standard genome sequencing and annotation.</title>
        <authorList>
            <consortium name="The Broad Institute Genomics Platform"/>
            <consortium name="The Broad Institute Genome Sequencing Center for Infectious Disease"/>
            <person name="Wu L."/>
            <person name="Ma J."/>
        </authorList>
    </citation>
    <scope>NUCLEOTIDE SEQUENCE [LARGE SCALE GENOMIC DNA]</scope>
    <source>
        <strain evidence="4">JCM 14718</strain>
    </source>
</reference>
<dbReference type="Pfam" id="PF13649">
    <property type="entry name" value="Methyltransf_25"/>
    <property type="match status" value="1"/>
</dbReference>
<keyword evidence="3" id="KW-0489">Methyltransferase</keyword>
<sequence length="205" mass="22537">MKKKTVTLAAGATALAAAAGAVWWFTDTAPYPYDKRRLLDLPLPFLRAADIDRALDPADGERMLEIGPGTGLQSLHVAPQLGCQGRLDIVDIQQKMLDHVQKRAADAEISTIHGTRADATCMPFDAGTFDAVYLVTTLGEIGAPRESLTEFHRVLRPGGRLVVGEFFDRHWIPFGRLRSYADDCGFQLQERHGPTVAYLATFVRS</sequence>
<feature type="chain" id="PRO_5046138789" evidence="1">
    <location>
        <begin position="20"/>
        <end position="205"/>
    </location>
</feature>
<dbReference type="Gene3D" id="3.40.50.150">
    <property type="entry name" value="Vaccinia Virus protein VP39"/>
    <property type="match status" value="1"/>
</dbReference>
<evidence type="ECO:0000313" key="3">
    <source>
        <dbReference type="EMBL" id="GAA1709985.1"/>
    </source>
</evidence>
<keyword evidence="1" id="KW-0732">Signal</keyword>
<gene>
    <name evidence="3" type="ORF">GCM10009765_69100</name>
</gene>
<dbReference type="GO" id="GO:0032259">
    <property type="term" value="P:methylation"/>
    <property type="evidence" value="ECO:0007669"/>
    <property type="project" value="UniProtKB-KW"/>
</dbReference>
<feature type="signal peptide" evidence="1">
    <location>
        <begin position="1"/>
        <end position="19"/>
    </location>
</feature>
<dbReference type="GO" id="GO:0008168">
    <property type="term" value="F:methyltransferase activity"/>
    <property type="evidence" value="ECO:0007669"/>
    <property type="project" value="UniProtKB-KW"/>
</dbReference>
<name>A0ABP4UQH3_9ACTN</name>
<dbReference type="EMBL" id="BAAANY010000036">
    <property type="protein sequence ID" value="GAA1709985.1"/>
    <property type="molecule type" value="Genomic_DNA"/>
</dbReference>
<dbReference type="RefSeq" id="WP_163567233.1">
    <property type="nucleotide sequence ID" value="NZ_BAAANY010000036.1"/>
</dbReference>
<protein>
    <submittedName>
        <fullName evidence="3">Methyltransferase domain-containing protein</fullName>
    </submittedName>
</protein>
<evidence type="ECO:0000256" key="1">
    <source>
        <dbReference type="SAM" id="SignalP"/>
    </source>
</evidence>
<organism evidence="3 4">
    <name type="scientific">Fodinicola feengrottensis</name>
    <dbReference type="NCBI Taxonomy" id="435914"/>
    <lineage>
        <taxon>Bacteria</taxon>
        <taxon>Bacillati</taxon>
        <taxon>Actinomycetota</taxon>
        <taxon>Actinomycetes</taxon>
        <taxon>Mycobacteriales</taxon>
        <taxon>Fodinicola</taxon>
    </lineage>
</organism>
<proteinExistence type="predicted"/>
<keyword evidence="4" id="KW-1185">Reference proteome</keyword>
<comment type="caution">
    <text evidence="3">The sequence shown here is derived from an EMBL/GenBank/DDBJ whole genome shotgun (WGS) entry which is preliminary data.</text>
</comment>
<feature type="domain" description="Methyltransferase" evidence="2">
    <location>
        <begin position="64"/>
        <end position="159"/>
    </location>
</feature>
<dbReference type="Proteomes" id="UP001500618">
    <property type="component" value="Unassembled WGS sequence"/>
</dbReference>
<evidence type="ECO:0000313" key="4">
    <source>
        <dbReference type="Proteomes" id="UP001500618"/>
    </source>
</evidence>
<evidence type="ECO:0000259" key="2">
    <source>
        <dbReference type="Pfam" id="PF13649"/>
    </source>
</evidence>
<accession>A0ABP4UQH3</accession>
<dbReference type="PANTHER" id="PTHR42912">
    <property type="entry name" value="METHYLTRANSFERASE"/>
    <property type="match status" value="1"/>
</dbReference>
<dbReference type="SUPFAM" id="SSF53335">
    <property type="entry name" value="S-adenosyl-L-methionine-dependent methyltransferases"/>
    <property type="match status" value="1"/>
</dbReference>
<dbReference type="InterPro" id="IPR050508">
    <property type="entry name" value="Methyltransf_Superfamily"/>
</dbReference>